<proteinExistence type="predicted"/>
<dbReference type="RefSeq" id="WP_116416108.1">
    <property type="nucleotide sequence ID" value="NZ_NBWZ01000001.1"/>
</dbReference>
<organism evidence="1 2">
    <name type="scientific">Subtercola boreus</name>
    <dbReference type="NCBI Taxonomy" id="120213"/>
    <lineage>
        <taxon>Bacteria</taxon>
        <taxon>Bacillati</taxon>
        <taxon>Actinomycetota</taxon>
        <taxon>Actinomycetes</taxon>
        <taxon>Micrococcales</taxon>
        <taxon>Microbacteriaceae</taxon>
        <taxon>Subtercola</taxon>
    </lineage>
</organism>
<dbReference type="EMBL" id="NBWZ01000001">
    <property type="protein sequence ID" value="RFA10733.1"/>
    <property type="molecule type" value="Genomic_DNA"/>
</dbReference>
<gene>
    <name evidence="1" type="ORF">B7R54_17115</name>
</gene>
<evidence type="ECO:0000313" key="1">
    <source>
        <dbReference type="EMBL" id="RFA10733.1"/>
    </source>
</evidence>
<comment type="caution">
    <text evidence="1">The sequence shown here is derived from an EMBL/GenBank/DDBJ whole genome shotgun (WGS) entry which is preliminary data.</text>
</comment>
<keyword evidence="2" id="KW-1185">Reference proteome</keyword>
<evidence type="ECO:0000313" key="2">
    <source>
        <dbReference type="Proteomes" id="UP000256486"/>
    </source>
</evidence>
<dbReference type="Proteomes" id="UP000256486">
    <property type="component" value="Unassembled WGS sequence"/>
</dbReference>
<name>A0A3E0VMT5_9MICO</name>
<reference evidence="1 2" key="1">
    <citation type="submission" date="2017-04" db="EMBL/GenBank/DDBJ databases">
        <title>Comparative genome analysis of Subtercola boreus.</title>
        <authorList>
            <person name="Cho Y.-J."/>
            <person name="Cho A."/>
            <person name="Kim O.-S."/>
            <person name="Lee J.-I."/>
        </authorList>
    </citation>
    <scope>NUCLEOTIDE SEQUENCE [LARGE SCALE GENOMIC DNA]</scope>
    <source>
        <strain evidence="1 2">K300</strain>
    </source>
</reference>
<accession>A0A3E0VMT5</accession>
<dbReference type="AlphaFoldDB" id="A0A3E0VMT5"/>
<protein>
    <submittedName>
        <fullName evidence="1">Uncharacterized protein</fullName>
    </submittedName>
</protein>
<sequence>MTDDGETYRVRVPKGAYLAESKDTAGNKRALLFDIETGKLLGPPELFQDARAGDHDEYVYEYLSQPEQEPMTAEEREQMIADVLALLVALTKLAVFIHEKAMPRVRRWWVETVRPALQRRQLRKLARSAELPVPSEAQAATSYLADLSKKAPEEFSRVIDEAFDQYRASMSPEEASQRRLAVIAAEAFIDEQKQILLNTHVKYDFQRELTSTFDRLSVQQLPAAITLALETKAAVPQEAVDGLAEGDKLVEVRRVPVKR</sequence>